<accession>A0A3N6QU86</accession>
<keyword evidence="2" id="KW-1185">Reference proteome</keyword>
<evidence type="ECO:0000313" key="2">
    <source>
        <dbReference type="Proteomes" id="UP000269154"/>
    </source>
</evidence>
<name>A0A3N6QU86_9CYAN</name>
<dbReference type="Proteomes" id="UP000269154">
    <property type="component" value="Unassembled WGS sequence"/>
</dbReference>
<sequence>MGYKIKNFSKNCSIVCYNQQYRHCEIYNPQIAANLGMRSYLLVNLAEITTENNFYLDLLDKVGLFLCRRSKKLYQIDKCLLQIDRIFLRNQESGVRSQNEWLQYHF</sequence>
<reference evidence="1 2" key="1">
    <citation type="journal article" date="2018" name="ACS Chem. Biol.">
        <title>Ketoreductase domain dysfunction expands chemodiversity: malyngamide biosynthesis in the cyanobacterium Okeania hirsuta.</title>
        <authorList>
            <person name="Moss N.A."/>
            <person name="Leao T."/>
            <person name="Rankin M."/>
            <person name="McCullough T.M."/>
            <person name="Qu P."/>
            <person name="Korobeynikov A."/>
            <person name="Smith J.L."/>
            <person name="Gerwick L."/>
            <person name="Gerwick W.H."/>
        </authorList>
    </citation>
    <scope>NUCLEOTIDE SEQUENCE [LARGE SCALE GENOMIC DNA]</scope>
    <source>
        <strain evidence="1 2">PAB10Feb10-1</strain>
    </source>
</reference>
<organism evidence="1 2">
    <name type="scientific">Okeania hirsuta</name>
    <dbReference type="NCBI Taxonomy" id="1458930"/>
    <lineage>
        <taxon>Bacteria</taxon>
        <taxon>Bacillati</taxon>
        <taxon>Cyanobacteriota</taxon>
        <taxon>Cyanophyceae</taxon>
        <taxon>Oscillatoriophycideae</taxon>
        <taxon>Oscillatoriales</taxon>
        <taxon>Microcoleaceae</taxon>
        <taxon>Okeania</taxon>
    </lineage>
</organism>
<gene>
    <name evidence="1" type="ORF">D5R40_01725</name>
</gene>
<evidence type="ECO:0000313" key="1">
    <source>
        <dbReference type="EMBL" id="RQH55516.1"/>
    </source>
</evidence>
<dbReference type="AlphaFoldDB" id="A0A3N6QU86"/>
<proteinExistence type="predicted"/>
<protein>
    <submittedName>
        <fullName evidence="1">Uncharacterized protein</fullName>
    </submittedName>
</protein>
<dbReference type="EMBL" id="RCBY01000005">
    <property type="protein sequence ID" value="RQH55516.1"/>
    <property type="molecule type" value="Genomic_DNA"/>
</dbReference>
<comment type="caution">
    <text evidence="1">The sequence shown here is derived from an EMBL/GenBank/DDBJ whole genome shotgun (WGS) entry which is preliminary data.</text>
</comment>